<name>A0A9I9_MARSA</name>
<feature type="domain" description="Opine dehydrogenase" evidence="1">
    <location>
        <begin position="199"/>
        <end position="363"/>
    </location>
</feature>
<dbReference type="PANTHER" id="PTHR38015:SF1">
    <property type="entry name" value="OPINE DEHYDROGENASE DOMAIN-CONTAINING PROTEIN"/>
    <property type="match status" value="1"/>
</dbReference>
<accession>A0A9I9</accession>
<dbReference type="GO" id="GO:0016491">
    <property type="term" value="F:oxidoreductase activity"/>
    <property type="evidence" value="ECO:0007669"/>
    <property type="project" value="InterPro"/>
</dbReference>
<reference evidence="2" key="1">
    <citation type="journal article" date="2007" name="Comp. Biochem. Physiol. B, Biochem. Mol. Biol.">
        <title>Purification, characterization, and cDNA cloning of opine dehydrogenases from the polychaete rockworm Marphysa sanguinea.</title>
        <authorList>
            <person name="Endo N."/>
            <person name="Kan-No N."/>
            <person name="Nagahisa E."/>
        </authorList>
    </citation>
    <scope>NUCLEOTIDE SEQUENCE</scope>
    <source>
        <tissue evidence="2">Muscle</tissue>
    </source>
</reference>
<protein>
    <submittedName>
        <fullName evidence="2">Strombine/alanopine dehydrogenase</fullName>
    </submittedName>
</protein>
<dbReference type="AlphaFoldDB" id="A0A9I9"/>
<dbReference type="SUPFAM" id="SSF48179">
    <property type="entry name" value="6-phosphogluconate dehydrogenase C-terminal domain-like"/>
    <property type="match status" value="1"/>
</dbReference>
<dbReference type="Gene3D" id="1.10.1040.10">
    <property type="entry name" value="N-(1-d-carboxylethyl)-l-norvaline Dehydrogenase, domain 2"/>
    <property type="match status" value="1"/>
</dbReference>
<dbReference type="InterPro" id="IPR008927">
    <property type="entry name" value="6-PGluconate_DH-like_C_sf"/>
</dbReference>
<dbReference type="PANTHER" id="PTHR38015">
    <property type="entry name" value="BLR6086 PROTEIN"/>
    <property type="match status" value="1"/>
</dbReference>
<dbReference type="InterPro" id="IPR013328">
    <property type="entry name" value="6PGD_dom2"/>
</dbReference>
<dbReference type="EMBL" id="AB278571">
    <property type="protein sequence ID" value="BAF36491.1"/>
    <property type="molecule type" value="mRNA"/>
</dbReference>
<gene>
    <name evidence="2" type="primary">St/AlDH</name>
</gene>
<dbReference type="Pfam" id="PF02317">
    <property type="entry name" value="Octopine_DH"/>
    <property type="match status" value="1"/>
</dbReference>
<evidence type="ECO:0000259" key="1">
    <source>
        <dbReference type="Pfam" id="PF02317"/>
    </source>
</evidence>
<dbReference type="InterPro" id="IPR051729">
    <property type="entry name" value="Opine/Lysopine_DH"/>
</dbReference>
<organism evidence="2">
    <name type="scientific">Marphysa sanguinea</name>
    <name type="common">Polychaete worm</name>
    <name type="synonym">Nereis sanguinea</name>
    <dbReference type="NCBI Taxonomy" id="167828"/>
    <lineage>
        <taxon>Eukaryota</taxon>
        <taxon>Metazoa</taxon>
        <taxon>Spiralia</taxon>
        <taxon>Lophotrochozoa</taxon>
        <taxon>Annelida</taxon>
        <taxon>Polychaeta</taxon>
        <taxon>Errantia</taxon>
        <taxon>Eunicida</taxon>
        <taxon>Eunicidae</taxon>
        <taxon>Marphysa</taxon>
    </lineage>
</organism>
<dbReference type="Gene3D" id="3.40.50.720">
    <property type="entry name" value="NAD(P)-binding Rossmann-like Domain"/>
    <property type="match status" value="1"/>
</dbReference>
<sequence>MVVLVICGGGNGAHVLAGIASSNPNADVRVLTLYADEAERWTKAMEGNDFVVTVNNQDKSQTILKNKPRLVTKDPALAANKADMIVFTVPAFAHRQYLDALKPHIRPGTVLVGLPGQSGFEFEVWTAWGDLAKQCSIMSFESLPWACRFTEFGRAATVIGTKENLAGAAWYGSVPPKADPTLVLQGCLGPHPVLLTRGALLGITLMATNGYIHPSILFGRWHKWDGNPVNEPPLFYNGLDEFSAQTMSSVSDEILAVASSLMKQRPQVDLTNVAHIWQWYLRVYADDIGDKTSLFTTIRTNAAYSGLTHPTTKTDDGKFVPDFKHRYLMEDIPFGLLVSKGIAEVAGVPTPTIDSVISWAQQKMGKEYIVNGKLAGKDVSSTRCPQRYGLTTVDAILGL</sequence>
<dbReference type="InterPro" id="IPR003421">
    <property type="entry name" value="Opine_DH"/>
</dbReference>
<proteinExistence type="evidence at transcript level"/>
<dbReference type="InterPro" id="IPR036291">
    <property type="entry name" value="NAD(P)-bd_dom_sf"/>
</dbReference>
<dbReference type="SUPFAM" id="SSF51735">
    <property type="entry name" value="NAD(P)-binding Rossmann-fold domains"/>
    <property type="match status" value="1"/>
</dbReference>
<evidence type="ECO:0000313" key="2">
    <source>
        <dbReference type="EMBL" id="BAF36491.1"/>
    </source>
</evidence>
<dbReference type="BRENDA" id="1.5.1.22">
    <property type="organism ID" value="10040"/>
</dbReference>
<dbReference type="BioCyc" id="MetaCyc:MONOMER-18208"/>